<dbReference type="Pfam" id="PF01979">
    <property type="entry name" value="Amidohydro_1"/>
    <property type="match status" value="1"/>
</dbReference>
<dbReference type="Gene3D" id="3.30.110.90">
    <property type="entry name" value="Amidohydrolase"/>
    <property type="match status" value="1"/>
</dbReference>
<dbReference type="SUPFAM" id="SSF51338">
    <property type="entry name" value="Composite domain of metallo-dependent hydrolases"/>
    <property type="match status" value="1"/>
</dbReference>
<dbReference type="Proteomes" id="UP001330812">
    <property type="component" value="Chromosome"/>
</dbReference>
<sequence>MSDETVYTGARLITGDLVLEDAALVVRDGVLRQVGPAAEVTSDGAVVSLRGKTVIPAIVNPHGHIGYLRGTTSDAKFYSRANVIDHLHRLAYYGVSTFQSLGTDRADTELAVRDDQRAGTLGERDVAQLFTAGAGIVAPTPGDTNGGPFFAADAVHEATGPDEARAFVRGLAEKRVDAVKFWLDSRHGTKEKLGPEIYEAVIDEAHAHGLTVAAHIYTLDEAKAVIRAGADIIAHLPRTGTDDELIGLLKDHDVAVFTSMAIQRPPGEAWLDEPAFADILPPDAVETLRGLIREKAPEPLFDTAEAYRGMEKTLVALAEAGVRLVFSADTGLLAQVIGFAEHRELEALVAAGLSPLAAVKLATATSAELLGLSDRGSLDVGKRADFVVLDDDPLRDITATRRIADVYLEGVRVDREGLREGWQNG</sequence>
<keyword evidence="3" id="KW-1185">Reference proteome</keyword>
<feature type="domain" description="Amidohydrolase-related" evidence="1">
    <location>
        <begin position="53"/>
        <end position="411"/>
    </location>
</feature>
<dbReference type="PANTHER" id="PTHR43135:SF3">
    <property type="entry name" value="ALPHA-D-RIBOSE 1-METHYLPHOSPHONATE 5-TRIPHOSPHATE DIPHOSPHATASE"/>
    <property type="match status" value="1"/>
</dbReference>
<organism evidence="2 3">
    <name type="scientific">Amycolatopsis rhabdoformis</name>
    <dbReference type="NCBI Taxonomy" id="1448059"/>
    <lineage>
        <taxon>Bacteria</taxon>
        <taxon>Bacillati</taxon>
        <taxon>Actinomycetota</taxon>
        <taxon>Actinomycetes</taxon>
        <taxon>Pseudonocardiales</taxon>
        <taxon>Pseudonocardiaceae</taxon>
        <taxon>Amycolatopsis</taxon>
    </lineage>
</organism>
<dbReference type="RefSeq" id="WP_326834691.1">
    <property type="nucleotide sequence ID" value="NZ_CP142149.1"/>
</dbReference>
<protein>
    <submittedName>
        <fullName evidence="2">Amidohydrolase family protein</fullName>
    </submittedName>
</protein>
<dbReference type="InterPro" id="IPR032466">
    <property type="entry name" value="Metal_Hydrolase"/>
</dbReference>
<accession>A0ABZ1IDX9</accession>
<dbReference type="Gene3D" id="2.30.40.10">
    <property type="entry name" value="Urease, subunit C, domain 1"/>
    <property type="match status" value="1"/>
</dbReference>
<dbReference type="InterPro" id="IPR051781">
    <property type="entry name" value="Metallo-dep_Hydrolase"/>
</dbReference>
<dbReference type="Gene3D" id="1.20.58.520">
    <property type="entry name" value="Amidohydrolase"/>
    <property type="match status" value="1"/>
</dbReference>
<reference evidence="2 3" key="1">
    <citation type="journal article" date="2015" name="Int. J. Syst. Evol. Microbiol.">
        <title>Amycolatopsis rhabdoformis sp. nov., an actinomycete isolated from a tropical forest soil.</title>
        <authorList>
            <person name="Souza W.R."/>
            <person name="Silva R.E."/>
            <person name="Goodfellow M."/>
            <person name="Busarakam K."/>
            <person name="Figueiro F.S."/>
            <person name="Ferreira D."/>
            <person name="Rodrigues-Filho E."/>
            <person name="Moraes L.A.B."/>
            <person name="Zucchi T.D."/>
        </authorList>
    </citation>
    <scope>NUCLEOTIDE SEQUENCE [LARGE SCALE GENOMIC DNA]</scope>
    <source>
        <strain evidence="2 3">NCIMB 14900</strain>
    </source>
</reference>
<evidence type="ECO:0000313" key="3">
    <source>
        <dbReference type="Proteomes" id="UP001330812"/>
    </source>
</evidence>
<dbReference type="SUPFAM" id="SSF51556">
    <property type="entry name" value="Metallo-dependent hydrolases"/>
    <property type="match status" value="1"/>
</dbReference>
<name>A0ABZ1IDX9_9PSEU</name>
<evidence type="ECO:0000259" key="1">
    <source>
        <dbReference type="Pfam" id="PF01979"/>
    </source>
</evidence>
<evidence type="ECO:0000313" key="2">
    <source>
        <dbReference type="EMBL" id="WSE31883.1"/>
    </source>
</evidence>
<gene>
    <name evidence="2" type="ORF">VSH64_07145</name>
</gene>
<dbReference type="Gene3D" id="3.40.50.10910">
    <property type="entry name" value="Amidohydrolase"/>
    <property type="match status" value="1"/>
</dbReference>
<dbReference type="InterPro" id="IPR006680">
    <property type="entry name" value="Amidohydro-rel"/>
</dbReference>
<proteinExistence type="predicted"/>
<dbReference type="EMBL" id="CP142149">
    <property type="protein sequence ID" value="WSE31883.1"/>
    <property type="molecule type" value="Genomic_DNA"/>
</dbReference>
<dbReference type="PANTHER" id="PTHR43135">
    <property type="entry name" value="ALPHA-D-RIBOSE 1-METHYLPHOSPHONATE 5-TRIPHOSPHATE DIPHOSPHATASE"/>
    <property type="match status" value="1"/>
</dbReference>
<dbReference type="InterPro" id="IPR011059">
    <property type="entry name" value="Metal-dep_hydrolase_composite"/>
</dbReference>